<dbReference type="InterPro" id="IPR044861">
    <property type="entry name" value="IPNS-like_FE2OG_OXY"/>
</dbReference>
<sequence>TGTTPDAYEAFKLHWECPDGHPALTACPLYGRNRWVPEVDRMAEVVSRYWSACDSLGRTLLDAVASSLGVHGTTLHAMFDAPLTNMTLMHYPAMPPGADFGIHPHRDTNIFTLLHPDPVGGLQVQDRDGEWITVACPPDAMVVNVGEMLELLSGGHFVATPHRVVNLGPDRYSFPYFMVPDHDVVVEPLVLPRPGFEAASMPVGELTNEVWRTNWPDELPSESDYALGSLGR</sequence>
<protein>
    <recommendedName>
        <fullName evidence="1">Fe2OG dioxygenase domain-containing protein</fullName>
    </recommendedName>
</protein>
<proteinExistence type="predicted"/>
<dbReference type="InterPro" id="IPR050231">
    <property type="entry name" value="Iron_ascorbate_oxido_reductase"/>
</dbReference>
<dbReference type="PANTHER" id="PTHR47990">
    <property type="entry name" value="2-OXOGLUTARATE (2OG) AND FE(II)-DEPENDENT OXYGENASE SUPERFAMILY PROTEIN-RELATED"/>
    <property type="match status" value="1"/>
</dbReference>
<dbReference type="Pfam" id="PF03171">
    <property type="entry name" value="2OG-FeII_Oxy"/>
    <property type="match status" value="1"/>
</dbReference>
<gene>
    <name evidence="2" type="ORF">METZ01_LOCUS335771</name>
</gene>
<organism evidence="2">
    <name type="scientific">marine metagenome</name>
    <dbReference type="NCBI Taxonomy" id="408172"/>
    <lineage>
        <taxon>unclassified sequences</taxon>
        <taxon>metagenomes</taxon>
        <taxon>ecological metagenomes</taxon>
    </lineage>
</organism>
<dbReference type="PROSITE" id="PS51471">
    <property type="entry name" value="FE2OG_OXY"/>
    <property type="match status" value="1"/>
</dbReference>
<accession>A0A382QD01</accession>
<dbReference type="EMBL" id="UINC01113362">
    <property type="protein sequence ID" value="SVC82917.1"/>
    <property type="molecule type" value="Genomic_DNA"/>
</dbReference>
<dbReference type="AlphaFoldDB" id="A0A382QD01"/>
<reference evidence="2" key="1">
    <citation type="submission" date="2018-05" db="EMBL/GenBank/DDBJ databases">
        <authorList>
            <person name="Lanie J.A."/>
            <person name="Ng W.-L."/>
            <person name="Kazmierczak K.M."/>
            <person name="Andrzejewski T.M."/>
            <person name="Davidsen T.M."/>
            <person name="Wayne K.J."/>
            <person name="Tettelin H."/>
            <person name="Glass J.I."/>
            <person name="Rusch D."/>
            <person name="Podicherti R."/>
            <person name="Tsui H.-C.T."/>
            <person name="Winkler M.E."/>
        </authorList>
    </citation>
    <scope>NUCLEOTIDE SEQUENCE</scope>
</reference>
<name>A0A382QD01_9ZZZZ</name>
<dbReference type="PRINTS" id="PR00682">
    <property type="entry name" value="IPNSYNTHASE"/>
</dbReference>
<dbReference type="InterPro" id="IPR005123">
    <property type="entry name" value="Oxoglu/Fe-dep_dioxygenase_dom"/>
</dbReference>
<evidence type="ECO:0000259" key="1">
    <source>
        <dbReference type="PROSITE" id="PS51471"/>
    </source>
</evidence>
<dbReference type="InterPro" id="IPR027443">
    <property type="entry name" value="IPNS-like_sf"/>
</dbReference>
<feature type="domain" description="Fe2OG dioxygenase" evidence="1">
    <location>
        <begin position="78"/>
        <end position="180"/>
    </location>
</feature>
<evidence type="ECO:0000313" key="2">
    <source>
        <dbReference type="EMBL" id="SVC82917.1"/>
    </source>
</evidence>
<dbReference type="Gene3D" id="2.60.120.330">
    <property type="entry name" value="B-lactam Antibiotic, Isopenicillin N Synthase, Chain"/>
    <property type="match status" value="1"/>
</dbReference>
<dbReference type="SUPFAM" id="SSF51197">
    <property type="entry name" value="Clavaminate synthase-like"/>
    <property type="match status" value="1"/>
</dbReference>
<feature type="non-terminal residue" evidence="2">
    <location>
        <position position="1"/>
    </location>
</feature>